<organism evidence="8 9">
    <name type="scientific">Myripristis murdjan</name>
    <name type="common">pinecone soldierfish</name>
    <dbReference type="NCBI Taxonomy" id="586833"/>
    <lineage>
        <taxon>Eukaryota</taxon>
        <taxon>Metazoa</taxon>
        <taxon>Chordata</taxon>
        <taxon>Craniata</taxon>
        <taxon>Vertebrata</taxon>
        <taxon>Euteleostomi</taxon>
        <taxon>Actinopterygii</taxon>
        <taxon>Neopterygii</taxon>
        <taxon>Teleostei</taxon>
        <taxon>Neoteleostei</taxon>
        <taxon>Acanthomorphata</taxon>
        <taxon>Holocentriformes</taxon>
        <taxon>Holocentridae</taxon>
        <taxon>Myripristis</taxon>
    </lineage>
</organism>
<dbReference type="PANTHER" id="PTHR12308:SF20">
    <property type="entry name" value="ANOCTAMIN-2"/>
    <property type="match status" value="1"/>
</dbReference>
<keyword evidence="4 6" id="KW-1133">Transmembrane helix</keyword>
<keyword evidence="9" id="KW-1185">Reference proteome</keyword>
<dbReference type="GeneTree" id="ENSGT00940000155840"/>
<evidence type="ECO:0000256" key="1">
    <source>
        <dbReference type="ARBA" id="ARBA00004141"/>
    </source>
</evidence>
<reference evidence="8" key="1">
    <citation type="submission" date="2019-06" db="EMBL/GenBank/DDBJ databases">
        <authorList>
            <consortium name="Wellcome Sanger Institute Data Sharing"/>
        </authorList>
    </citation>
    <scope>NUCLEOTIDE SEQUENCE [LARGE SCALE GENOMIC DNA]</scope>
</reference>
<dbReference type="InParanoid" id="A0A667YIN2"/>
<evidence type="ECO:0000259" key="7">
    <source>
        <dbReference type="Pfam" id="PF04547"/>
    </source>
</evidence>
<evidence type="ECO:0000313" key="8">
    <source>
        <dbReference type="Ensembl" id="ENSMMDP00005027742.1"/>
    </source>
</evidence>
<feature type="transmembrane region" description="Helical" evidence="6">
    <location>
        <begin position="64"/>
        <end position="86"/>
    </location>
</feature>
<evidence type="ECO:0000256" key="5">
    <source>
        <dbReference type="ARBA" id="ARBA00023136"/>
    </source>
</evidence>
<comment type="similarity">
    <text evidence="2 6">Belongs to the anoctamin family.</text>
</comment>
<reference evidence="8" key="2">
    <citation type="submission" date="2025-08" db="UniProtKB">
        <authorList>
            <consortium name="Ensembl"/>
        </authorList>
    </citation>
    <scope>IDENTIFICATION</scope>
</reference>
<proteinExistence type="inferred from homology"/>
<dbReference type="Ensembl" id="ENSMMDT00005028412.1">
    <property type="protein sequence ID" value="ENSMMDP00005027742.1"/>
    <property type="gene ID" value="ENSMMDG00005013297.1"/>
</dbReference>
<keyword evidence="5 6" id="KW-0472">Membrane</keyword>
<evidence type="ECO:0000256" key="2">
    <source>
        <dbReference type="ARBA" id="ARBA00009671"/>
    </source>
</evidence>
<dbReference type="GO" id="GO:0005229">
    <property type="term" value="F:intracellularly calcium-gated chloride channel activity"/>
    <property type="evidence" value="ECO:0007669"/>
    <property type="project" value="TreeGrafter"/>
</dbReference>
<accession>A0A667YIN2</accession>
<evidence type="ECO:0000256" key="6">
    <source>
        <dbReference type="RuleBase" id="RU280814"/>
    </source>
</evidence>
<sequence length="217" mass="24830">MCAPPGCLIELCIQLSMIMLGKQLIQNNVFEGGDMEEERPKQQFNKDFALEPFEGVSPEYMEMIIQYGFVSLFVASFPLAPAFALLNNVIEIRLDAAKFVTEIRRPDAVRCKDIVLYYLYDCLSVPFIAFFVPKIVYQFMYSVNGTMNGYTEHSLSYFNVSNFPAGTAPTTTLFTGVSMCRYKDYRDPPWAPEAYTFSKQYWSVLAARLAFVIFFQV</sequence>
<dbReference type="GO" id="GO:0005886">
    <property type="term" value="C:plasma membrane"/>
    <property type="evidence" value="ECO:0007669"/>
    <property type="project" value="TreeGrafter"/>
</dbReference>
<protein>
    <recommendedName>
        <fullName evidence="6">Anoctamin</fullName>
    </recommendedName>
</protein>
<keyword evidence="3 6" id="KW-0812">Transmembrane</keyword>
<dbReference type="InterPro" id="IPR049452">
    <property type="entry name" value="Anoctamin_TM"/>
</dbReference>
<comment type="caution">
    <text evidence="6">Lacks conserved residue(s) required for the propagation of feature annotation.</text>
</comment>
<comment type="subcellular location">
    <subcellularLocation>
        <location evidence="1 6">Membrane</location>
        <topology evidence="1 6">Multi-pass membrane protein</topology>
    </subcellularLocation>
</comment>
<dbReference type="Proteomes" id="UP000472263">
    <property type="component" value="Chromosome 6"/>
</dbReference>
<reference evidence="8" key="3">
    <citation type="submission" date="2025-09" db="UniProtKB">
        <authorList>
            <consortium name="Ensembl"/>
        </authorList>
    </citation>
    <scope>IDENTIFICATION</scope>
</reference>
<name>A0A667YIN2_9TELE</name>
<dbReference type="Pfam" id="PF04547">
    <property type="entry name" value="Anoctamin"/>
    <property type="match status" value="1"/>
</dbReference>
<evidence type="ECO:0000256" key="3">
    <source>
        <dbReference type="ARBA" id="ARBA00022692"/>
    </source>
</evidence>
<evidence type="ECO:0000313" key="9">
    <source>
        <dbReference type="Proteomes" id="UP000472263"/>
    </source>
</evidence>
<feature type="domain" description="Anoctamin transmembrane" evidence="7">
    <location>
        <begin position="35"/>
        <end position="216"/>
    </location>
</feature>
<dbReference type="InterPro" id="IPR007632">
    <property type="entry name" value="Anoctamin"/>
</dbReference>
<feature type="transmembrane region" description="Helical" evidence="6">
    <location>
        <begin position="114"/>
        <end position="132"/>
    </location>
</feature>
<dbReference type="PANTHER" id="PTHR12308">
    <property type="entry name" value="ANOCTAMIN"/>
    <property type="match status" value="1"/>
</dbReference>
<dbReference type="AlphaFoldDB" id="A0A667YIN2"/>
<evidence type="ECO:0000256" key="4">
    <source>
        <dbReference type="ARBA" id="ARBA00022989"/>
    </source>
</evidence>